<dbReference type="EMBL" id="GBXM01033850">
    <property type="protein sequence ID" value="JAH74727.1"/>
    <property type="molecule type" value="Transcribed_RNA"/>
</dbReference>
<protein>
    <submittedName>
        <fullName evidence="1">Uncharacterized protein</fullName>
    </submittedName>
</protein>
<accession>A0A0E9V9M0</accession>
<dbReference type="AlphaFoldDB" id="A0A0E9V9M0"/>
<sequence length="37" mass="4292">MLFNLTMYLDCGEVPSSSKQLRSLCLVVFFMGARFWT</sequence>
<proteinExistence type="predicted"/>
<name>A0A0E9V9M0_ANGAN</name>
<reference evidence="1" key="1">
    <citation type="submission" date="2014-11" db="EMBL/GenBank/DDBJ databases">
        <authorList>
            <person name="Amaro Gonzalez C."/>
        </authorList>
    </citation>
    <scope>NUCLEOTIDE SEQUENCE</scope>
</reference>
<reference evidence="1" key="2">
    <citation type="journal article" date="2015" name="Fish Shellfish Immunol.">
        <title>Early steps in the European eel (Anguilla anguilla)-Vibrio vulnificus interaction in the gills: Role of the RtxA13 toxin.</title>
        <authorList>
            <person name="Callol A."/>
            <person name="Pajuelo D."/>
            <person name="Ebbesson L."/>
            <person name="Teles M."/>
            <person name="MacKenzie S."/>
            <person name="Amaro C."/>
        </authorList>
    </citation>
    <scope>NUCLEOTIDE SEQUENCE</scope>
</reference>
<evidence type="ECO:0000313" key="1">
    <source>
        <dbReference type="EMBL" id="JAH74727.1"/>
    </source>
</evidence>
<organism evidence="1">
    <name type="scientific">Anguilla anguilla</name>
    <name type="common">European freshwater eel</name>
    <name type="synonym">Muraena anguilla</name>
    <dbReference type="NCBI Taxonomy" id="7936"/>
    <lineage>
        <taxon>Eukaryota</taxon>
        <taxon>Metazoa</taxon>
        <taxon>Chordata</taxon>
        <taxon>Craniata</taxon>
        <taxon>Vertebrata</taxon>
        <taxon>Euteleostomi</taxon>
        <taxon>Actinopterygii</taxon>
        <taxon>Neopterygii</taxon>
        <taxon>Teleostei</taxon>
        <taxon>Anguilliformes</taxon>
        <taxon>Anguillidae</taxon>
        <taxon>Anguilla</taxon>
    </lineage>
</organism>